<name>A0A8I5U7P1_PONAB</name>
<evidence type="ECO:0000313" key="1">
    <source>
        <dbReference type="Ensembl" id="ENSPPYP00000038534.1"/>
    </source>
</evidence>
<dbReference type="Proteomes" id="UP000001595">
    <property type="component" value="Chromosome 6"/>
</dbReference>
<dbReference type="GeneTree" id="ENSGT00940000161627"/>
<sequence>VHVLPTKLGRNQQTSSSGAYVVHGHLKSNATLKECSIIFLKLKFPLTIQIFDEIANPKTSYQDRRLLLSFYLSLIPFRAGPQFNLLIGSQIWLFFPSPETTFFFFFLTESCSVVQAGVQWHDLGSLQPLPPGFKQFSCLSLPGSWDYRCACHHAQLLRPLFKMR</sequence>
<organism evidence="1 2">
    <name type="scientific">Pongo abelii</name>
    <name type="common">Sumatran orangutan</name>
    <name type="synonym">Pongo pygmaeus abelii</name>
    <dbReference type="NCBI Taxonomy" id="9601"/>
    <lineage>
        <taxon>Eukaryota</taxon>
        <taxon>Metazoa</taxon>
        <taxon>Chordata</taxon>
        <taxon>Craniata</taxon>
        <taxon>Vertebrata</taxon>
        <taxon>Euteleostomi</taxon>
        <taxon>Mammalia</taxon>
        <taxon>Eutheria</taxon>
        <taxon>Euarchontoglires</taxon>
        <taxon>Primates</taxon>
        <taxon>Haplorrhini</taxon>
        <taxon>Catarrhini</taxon>
        <taxon>Hominidae</taxon>
        <taxon>Pongo</taxon>
    </lineage>
</organism>
<keyword evidence="2" id="KW-1185">Reference proteome</keyword>
<dbReference type="PANTHER" id="PTHR46254">
    <property type="entry name" value="PROTEIN GVQW1-RELATED"/>
    <property type="match status" value="1"/>
</dbReference>
<reference evidence="1 2" key="1">
    <citation type="submission" date="2008-02" db="EMBL/GenBank/DDBJ databases">
        <title>A 6x draft sequence assembly of the Pongo pygmaeus abelii genome.</title>
        <authorList>
            <person name="Wilson R.K."/>
            <person name="Mardis E."/>
        </authorList>
    </citation>
    <scope>NUCLEOTIDE SEQUENCE [LARGE SCALE GENOMIC DNA]</scope>
</reference>
<dbReference type="Ensembl" id="ENSPPYT00000055521.1">
    <property type="protein sequence ID" value="ENSPPYP00000038534.1"/>
    <property type="gene ID" value="ENSPPYG00000038236.1"/>
</dbReference>
<reference evidence="1" key="2">
    <citation type="submission" date="2025-08" db="UniProtKB">
        <authorList>
            <consortium name="Ensembl"/>
        </authorList>
    </citation>
    <scope>IDENTIFICATION</scope>
</reference>
<proteinExistence type="predicted"/>
<reference evidence="1" key="3">
    <citation type="submission" date="2025-09" db="UniProtKB">
        <authorList>
            <consortium name="Ensembl"/>
        </authorList>
    </citation>
    <scope>IDENTIFICATION</scope>
</reference>
<accession>A0A8I5U7P1</accession>
<dbReference type="AlphaFoldDB" id="A0A8I5U7P1"/>
<protein>
    <submittedName>
        <fullName evidence="1">Uncharacterized protein</fullName>
    </submittedName>
</protein>
<evidence type="ECO:0000313" key="2">
    <source>
        <dbReference type="Proteomes" id="UP000001595"/>
    </source>
</evidence>